<gene>
    <name evidence="1" type="ORF">Patl1_06129</name>
</gene>
<evidence type="ECO:0000313" key="2">
    <source>
        <dbReference type="Proteomes" id="UP001164250"/>
    </source>
</evidence>
<accession>A0ACC1BSR1</accession>
<reference evidence="2" key="1">
    <citation type="journal article" date="2023" name="G3 (Bethesda)">
        <title>Genome assembly and association tests identify interacting loci associated with vigor, precocity, and sex in interspecific pistachio rootstocks.</title>
        <authorList>
            <person name="Palmer W."/>
            <person name="Jacygrad E."/>
            <person name="Sagayaradj S."/>
            <person name="Cavanaugh K."/>
            <person name="Han R."/>
            <person name="Bertier L."/>
            <person name="Beede B."/>
            <person name="Kafkas S."/>
            <person name="Golino D."/>
            <person name="Preece J."/>
            <person name="Michelmore R."/>
        </authorList>
    </citation>
    <scope>NUCLEOTIDE SEQUENCE [LARGE SCALE GENOMIC DNA]</scope>
</reference>
<name>A0ACC1BSR1_9ROSI</name>
<organism evidence="1 2">
    <name type="scientific">Pistacia atlantica</name>
    <dbReference type="NCBI Taxonomy" id="434234"/>
    <lineage>
        <taxon>Eukaryota</taxon>
        <taxon>Viridiplantae</taxon>
        <taxon>Streptophyta</taxon>
        <taxon>Embryophyta</taxon>
        <taxon>Tracheophyta</taxon>
        <taxon>Spermatophyta</taxon>
        <taxon>Magnoliopsida</taxon>
        <taxon>eudicotyledons</taxon>
        <taxon>Gunneridae</taxon>
        <taxon>Pentapetalae</taxon>
        <taxon>rosids</taxon>
        <taxon>malvids</taxon>
        <taxon>Sapindales</taxon>
        <taxon>Anacardiaceae</taxon>
        <taxon>Pistacia</taxon>
    </lineage>
</organism>
<dbReference type="Proteomes" id="UP001164250">
    <property type="component" value="Chromosome 3"/>
</dbReference>
<sequence>MYKSNKLLEMMDPMLNGNFSEDEAIRFLKVALLCVQEKCSLRPHISTAIKMMNGETNVCDMSISQSALITDFMDIKIGQRR</sequence>
<proteinExistence type="predicted"/>
<protein>
    <submittedName>
        <fullName evidence="1">Uncharacterized protein</fullName>
    </submittedName>
</protein>
<dbReference type="EMBL" id="CM047899">
    <property type="protein sequence ID" value="KAJ0102031.1"/>
    <property type="molecule type" value="Genomic_DNA"/>
</dbReference>
<evidence type="ECO:0000313" key="1">
    <source>
        <dbReference type="EMBL" id="KAJ0102031.1"/>
    </source>
</evidence>
<comment type="caution">
    <text evidence="1">The sequence shown here is derived from an EMBL/GenBank/DDBJ whole genome shotgun (WGS) entry which is preliminary data.</text>
</comment>
<keyword evidence="2" id="KW-1185">Reference proteome</keyword>